<gene>
    <name evidence="1" type="ORF">H2198_004976</name>
</gene>
<organism evidence="1 2">
    <name type="scientific">Neophaeococcomyces mojaviensis</name>
    <dbReference type="NCBI Taxonomy" id="3383035"/>
    <lineage>
        <taxon>Eukaryota</taxon>
        <taxon>Fungi</taxon>
        <taxon>Dikarya</taxon>
        <taxon>Ascomycota</taxon>
        <taxon>Pezizomycotina</taxon>
        <taxon>Eurotiomycetes</taxon>
        <taxon>Chaetothyriomycetidae</taxon>
        <taxon>Chaetothyriales</taxon>
        <taxon>Chaetothyriales incertae sedis</taxon>
        <taxon>Neophaeococcomyces</taxon>
    </lineage>
</organism>
<dbReference type="EMBL" id="JAPDRQ010000078">
    <property type="protein sequence ID" value="KAJ9656398.1"/>
    <property type="molecule type" value="Genomic_DNA"/>
</dbReference>
<name>A0ACC3A7D3_9EURO</name>
<accession>A0ACC3A7D3</accession>
<reference evidence="1" key="1">
    <citation type="submission" date="2022-10" db="EMBL/GenBank/DDBJ databases">
        <title>Culturing micro-colonial fungi from biological soil crusts in the Mojave desert and describing Neophaeococcomyces mojavensis, and introducing the new genera and species Taxawa tesnikishii.</title>
        <authorList>
            <person name="Kurbessoian T."/>
            <person name="Stajich J.E."/>
        </authorList>
    </citation>
    <scope>NUCLEOTIDE SEQUENCE</scope>
    <source>
        <strain evidence="1">JES_112</strain>
    </source>
</reference>
<evidence type="ECO:0000313" key="1">
    <source>
        <dbReference type="EMBL" id="KAJ9656398.1"/>
    </source>
</evidence>
<protein>
    <submittedName>
        <fullName evidence="1">Uncharacterized protein</fullName>
    </submittedName>
</protein>
<sequence length="211" mass="21728">MRVSLALITFLPAALGHFILNYPNSLGFDDDQEGTGPCGGFPITFNANDTNVTVGNFAVASLSTHPQANWLFRATLSTQEPFNWTNILPIVSQSGLGNFCIPALSVPSNFVGQRGIIQVQQDAVDGVLYQCAAVNFVEGSDSSIPSACTNSSGVTATLTSQNAFSNTTTASPSATASSSATASQAASVRGTAPLNLIGGLIAILPVGFLLL</sequence>
<keyword evidence="2" id="KW-1185">Reference proteome</keyword>
<proteinExistence type="predicted"/>
<evidence type="ECO:0000313" key="2">
    <source>
        <dbReference type="Proteomes" id="UP001172386"/>
    </source>
</evidence>
<dbReference type="Proteomes" id="UP001172386">
    <property type="component" value="Unassembled WGS sequence"/>
</dbReference>
<comment type="caution">
    <text evidence="1">The sequence shown here is derived from an EMBL/GenBank/DDBJ whole genome shotgun (WGS) entry which is preliminary data.</text>
</comment>